<name>A0A379TT74_SALDZ</name>
<sequence length="38" mass="4371">MKLTQRLSLRIRLTLIFPDSGLHHLGNFQFCGLEKDDG</sequence>
<accession>A0A379TT74</accession>
<dbReference type="EMBL" id="UGXH01000003">
    <property type="protein sequence ID" value="SUG53808.1"/>
    <property type="molecule type" value="Genomic_DNA"/>
</dbReference>
<evidence type="ECO:0000313" key="1">
    <source>
        <dbReference type="EMBL" id="SUG53808.1"/>
    </source>
</evidence>
<reference evidence="1 2" key="1">
    <citation type="submission" date="2018-06" db="EMBL/GenBank/DDBJ databases">
        <authorList>
            <consortium name="Pathogen Informatics"/>
            <person name="Doyle S."/>
        </authorList>
    </citation>
    <scope>NUCLEOTIDE SEQUENCE [LARGE SCALE GENOMIC DNA]</scope>
    <source>
        <strain evidence="1 2">NCTC10060</strain>
    </source>
</reference>
<dbReference type="Proteomes" id="UP000254633">
    <property type="component" value="Unassembled WGS sequence"/>
</dbReference>
<gene>
    <name evidence="1" type="ORF">NCTC10060_00872</name>
</gene>
<dbReference type="AlphaFoldDB" id="A0A379TT74"/>
<protein>
    <submittedName>
        <fullName evidence="1">Uncharacterized protein</fullName>
    </submittedName>
</protein>
<organism evidence="1 2">
    <name type="scientific">Salmonella diarizonae</name>
    <dbReference type="NCBI Taxonomy" id="59204"/>
    <lineage>
        <taxon>Bacteria</taxon>
        <taxon>Pseudomonadati</taxon>
        <taxon>Pseudomonadota</taxon>
        <taxon>Gammaproteobacteria</taxon>
        <taxon>Enterobacterales</taxon>
        <taxon>Enterobacteriaceae</taxon>
        <taxon>Salmonella</taxon>
    </lineage>
</organism>
<proteinExistence type="predicted"/>
<evidence type="ECO:0000313" key="2">
    <source>
        <dbReference type="Proteomes" id="UP000254633"/>
    </source>
</evidence>